<keyword evidence="7" id="KW-0238">DNA-binding</keyword>
<dbReference type="InterPro" id="IPR007634">
    <property type="entry name" value="RNA_pol_sigma_54_DNA-bd"/>
</dbReference>
<dbReference type="eggNOG" id="COG1508">
    <property type="taxonomic scope" value="Bacteria"/>
</dbReference>
<feature type="domain" description="RNA polymerase sigma factor 54 DNA-binding" evidence="9">
    <location>
        <begin position="182"/>
        <end position="308"/>
    </location>
</feature>
<dbReference type="EMBL" id="CP001145">
    <property type="protein sequence ID" value="ACI17441.1"/>
    <property type="molecule type" value="Genomic_DNA"/>
</dbReference>
<dbReference type="InterPro" id="IPR009057">
    <property type="entry name" value="Homeodomain-like_sf"/>
</dbReference>
<keyword evidence="3" id="KW-0808">Transferase</keyword>
<gene>
    <name evidence="11" type="ordered locus">COPRO5265_0727</name>
</gene>
<dbReference type="GO" id="GO:0000428">
    <property type="term" value="C:DNA-directed RNA polymerase complex"/>
    <property type="evidence" value="ECO:0007669"/>
    <property type="project" value="UniProtKB-KW"/>
</dbReference>
<reference evidence="11 12" key="2">
    <citation type="journal article" date="2014" name="Genome Announc.">
        <title>Complete Genome Sequence of Coprothermobacter proteolyticus DSM 5265.</title>
        <authorList>
            <person name="Alexiev A."/>
            <person name="Coil D.A."/>
            <person name="Badger J.H."/>
            <person name="Enticknap J."/>
            <person name="Ward N."/>
            <person name="Robb F.T."/>
            <person name="Eisen J.A."/>
        </authorList>
    </citation>
    <scope>NUCLEOTIDE SEQUENCE [LARGE SCALE GENOMIC DNA]</scope>
    <source>
        <strain evidence="12">ATCC 35245 / DSM 5265 / OCM 4 / BT</strain>
    </source>
</reference>
<keyword evidence="4" id="KW-0548">Nucleotidyltransferase</keyword>
<dbReference type="Proteomes" id="UP000001732">
    <property type="component" value="Chromosome"/>
</dbReference>
<sequence length="314" mass="36297">MKGKQTLRPYLSEGLELPFTEFLVRYGDFGPEELVEENISSRQGETIDWDMVEAQVDMLFDDEELNIANELLGSLDHLGYLGIDLSDLAKQLKVNEEYVDQVRKKLMREVEPFGLGSVSQREFKQLLKELNLDSRDHPIDLPEERLRVTTPDFALELVDGKLEVNVSEKYEYLIQNTQGIPRMVAEYRKDLIMRLANFLVQHCGEKILEHKPCFVTLDHAAQELGVSKSTVSRLVRSKAFTFGGRVYPVEHFFGRSVKGVPQEELMLEIIDILKSMPTATDAQVSQLLRLRRGWKFSRRTVNKYRHMVAEYLQD</sequence>
<keyword evidence="12" id="KW-1185">Reference proteome</keyword>
<evidence type="ECO:0000256" key="3">
    <source>
        <dbReference type="ARBA" id="ARBA00022679"/>
    </source>
</evidence>
<dbReference type="Gene3D" id="1.10.10.1330">
    <property type="entry name" value="RNA polymerase sigma-54 factor, core-binding domain"/>
    <property type="match status" value="1"/>
</dbReference>
<proteinExistence type="inferred from homology"/>
<dbReference type="Pfam" id="PF04552">
    <property type="entry name" value="Sigma54_DBD"/>
    <property type="match status" value="1"/>
</dbReference>
<dbReference type="GO" id="GO:0016987">
    <property type="term" value="F:sigma factor activity"/>
    <property type="evidence" value="ECO:0007669"/>
    <property type="project" value="UniProtKB-KW"/>
</dbReference>
<dbReference type="GO" id="GO:0001216">
    <property type="term" value="F:DNA-binding transcription activator activity"/>
    <property type="evidence" value="ECO:0007669"/>
    <property type="project" value="InterPro"/>
</dbReference>
<dbReference type="GO" id="GO:0003677">
    <property type="term" value="F:DNA binding"/>
    <property type="evidence" value="ECO:0007669"/>
    <property type="project" value="UniProtKB-KW"/>
</dbReference>
<evidence type="ECO:0000256" key="6">
    <source>
        <dbReference type="ARBA" id="ARBA00023082"/>
    </source>
</evidence>
<dbReference type="InterPro" id="IPR038709">
    <property type="entry name" value="RpoN_core-bd_sf"/>
</dbReference>
<dbReference type="STRING" id="309798.COPRO5265_0727"/>
<dbReference type="PROSITE" id="PS00718">
    <property type="entry name" value="SIGMA54_2"/>
    <property type="match status" value="1"/>
</dbReference>
<accession>B5Y8H8</accession>
<dbReference type="InterPro" id="IPR007046">
    <property type="entry name" value="RNA_pol_sigma_54_core-bd"/>
</dbReference>
<evidence type="ECO:0000256" key="8">
    <source>
        <dbReference type="ARBA" id="ARBA00023163"/>
    </source>
</evidence>
<dbReference type="PANTHER" id="PTHR32248">
    <property type="entry name" value="RNA POLYMERASE SIGMA-54 FACTOR"/>
    <property type="match status" value="1"/>
</dbReference>
<dbReference type="GO" id="GO:0006352">
    <property type="term" value="P:DNA-templated transcription initiation"/>
    <property type="evidence" value="ECO:0007669"/>
    <property type="project" value="InterPro"/>
</dbReference>
<dbReference type="SUPFAM" id="SSF46689">
    <property type="entry name" value="Homeodomain-like"/>
    <property type="match status" value="1"/>
</dbReference>
<name>B5Y8H8_COPPD</name>
<evidence type="ECO:0000313" key="11">
    <source>
        <dbReference type="EMBL" id="ACI17441.1"/>
    </source>
</evidence>
<evidence type="ECO:0000256" key="1">
    <source>
        <dbReference type="ARBA" id="ARBA00008798"/>
    </source>
</evidence>
<dbReference type="AlphaFoldDB" id="B5Y8H8"/>
<dbReference type="GO" id="GO:0016779">
    <property type="term" value="F:nucleotidyltransferase activity"/>
    <property type="evidence" value="ECO:0007669"/>
    <property type="project" value="UniProtKB-KW"/>
</dbReference>
<evidence type="ECO:0000256" key="4">
    <source>
        <dbReference type="ARBA" id="ARBA00022695"/>
    </source>
</evidence>
<evidence type="ECO:0000256" key="5">
    <source>
        <dbReference type="ARBA" id="ARBA00023015"/>
    </source>
</evidence>
<organism evidence="11 12">
    <name type="scientific">Coprothermobacter proteolyticus (strain ATCC 35245 / DSM 5265 / OCM 4 / BT)</name>
    <dbReference type="NCBI Taxonomy" id="309798"/>
    <lineage>
        <taxon>Bacteria</taxon>
        <taxon>Pseudomonadati</taxon>
        <taxon>Coprothermobacterota</taxon>
        <taxon>Coprothermobacteria</taxon>
        <taxon>Coprothermobacterales</taxon>
        <taxon>Coprothermobacteraceae</taxon>
        <taxon>Coprothermobacter</taxon>
    </lineage>
</organism>
<evidence type="ECO:0000259" key="9">
    <source>
        <dbReference type="Pfam" id="PF04552"/>
    </source>
</evidence>
<keyword evidence="2 11" id="KW-0240">DNA-directed RNA polymerase</keyword>
<evidence type="ECO:0000259" key="10">
    <source>
        <dbReference type="Pfam" id="PF04963"/>
    </source>
</evidence>
<keyword evidence="6" id="KW-0731">Sigma factor</keyword>
<evidence type="ECO:0000256" key="2">
    <source>
        <dbReference type="ARBA" id="ARBA00022478"/>
    </source>
</evidence>
<evidence type="ECO:0000256" key="7">
    <source>
        <dbReference type="ARBA" id="ARBA00023125"/>
    </source>
</evidence>
<dbReference type="InterPro" id="IPR000394">
    <property type="entry name" value="RNA_pol_sigma_54"/>
</dbReference>
<dbReference type="KEGG" id="cpo:COPRO5265_0727"/>
<keyword evidence="8" id="KW-0804">Transcription</keyword>
<protein>
    <submittedName>
        <fullName evidence="11">DNA-directed RNA polymerase sigma-54 factor, putative</fullName>
    </submittedName>
</protein>
<feature type="domain" description="RNA polymerase sigma factor 54 core-binding" evidence="10">
    <location>
        <begin position="51"/>
        <end position="178"/>
    </location>
</feature>
<dbReference type="Gene3D" id="1.10.10.60">
    <property type="entry name" value="Homeodomain-like"/>
    <property type="match status" value="1"/>
</dbReference>
<reference evidence="12" key="1">
    <citation type="submission" date="2008-08" db="EMBL/GenBank/DDBJ databases">
        <title>The complete genome sequence of Coprothermobacter proteolyticus strain ATCC 5245 / DSM 5265 / BT.</title>
        <authorList>
            <person name="Dodson R.J."/>
            <person name="Durkin A.S."/>
            <person name="Wu M."/>
            <person name="Eisen J."/>
            <person name="Sutton G."/>
        </authorList>
    </citation>
    <scope>NUCLEOTIDE SEQUENCE [LARGE SCALE GENOMIC DNA]</scope>
    <source>
        <strain evidence="12">ATCC 35245 / DSM 5265 / OCM 4 / BT</strain>
    </source>
</reference>
<dbReference type="PANTHER" id="PTHR32248:SF4">
    <property type="entry name" value="RNA POLYMERASE SIGMA-54 FACTOR"/>
    <property type="match status" value="1"/>
</dbReference>
<keyword evidence="5" id="KW-0805">Transcription regulation</keyword>
<evidence type="ECO:0000313" key="12">
    <source>
        <dbReference type="Proteomes" id="UP000001732"/>
    </source>
</evidence>
<comment type="similarity">
    <text evidence="1">Belongs to the sigma-54 factor family.</text>
</comment>
<dbReference type="Pfam" id="PF04963">
    <property type="entry name" value="Sigma54_CBD"/>
    <property type="match status" value="1"/>
</dbReference>